<dbReference type="InterPro" id="IPR042099">
    <property type="entry name" value="ANL_N_sf"/>
</dbReference>
<dbReference type="Gene3D" id="3.30.559.10">
    <property type="entry name" value="Chloramphenicol acetyltransferase-like domain"/>
    <property type="match status" value="1"/>
</dbReference>
<evidence type="ECO:0000259" key="1">
    <source>
        <dbReference type="PROSITE" id="PS50075"/>
    </source>
</evidence>
<dbReference type="SUPFAM" id="SSF53474">
    <property type="entry name" value="alpha/beta-Hydrolases"/>
    <property type="match status" value="1"/>
</dbReference>
<dbReference type="InterPro" id="IPR020845">
    <property type="entry name" value="AMP-binding_CS"/>
</dbReference>
<feature type="domain" description="Carrier" evidence="1">
    <location>
        <begin position="993"/>
        <end position="1068"/>
    </location>
</feature>
<dbReference type="InterPro" id="IPR010071">
    <property type="entry name" value="AA_adenyl_dom"/>
</dbReference>
<dbReference type="GO" id="GO:0009239">
    <property type="term" value="P:enterobactin biosynthetic process"/>
    <property type="evidence" value="ECO:0007669"/>
    <property type="project" value="TreeGrafter"/>
</dbReference>
<organism evidence="2 3">
    <name type="scientific">Paracoccus alkanivorans</name>
    <dbReference type="NCBI Taxonomy" id="2116655"/>
    <lineage>
        <taxon>Bacteria</taxon>
        <taxon>Pseudomonadati</taxon>
        <taxon>Pseudomonadota</taxon>
        <taxon>Alphaproteobacteria</taxon>
        <taxon>Rhodobacterales</taxon>
        <taxon>Paracoccaceae</taxon>
        <taxon>Paracoccus</taxon>
    </lineage>
</organism>
<dbReference type="Gene3D" id="3.30.559.30">
    <property type="entry name" value="Nonribosomal peptide synthetase, condensation domain"/>
    <property type="match status" value="1"/>
</dbReference>
<dbReference type="SUPFAM" id="SSF47336">
    <property type="entry name" value="ACP-like"/>
    <property type="match status" value="1"/>
</dbReference>
<dbReference type="InterPro" id="IPR045851">
    <property type="entry name" value="AMP-bd_C_sf"/>
</dbReference>
<dbReference type="Proteomes" id="UP000273516">
    <property type="component" value="Unassembled WGS sequence"/>
</dbReference>
<proteinExistence type="predicted"/>
<dbReference type="InterPro" id="IPR000873">
    <property type="entry name" value="AMP-dep_synth/lig_dom"/>
</dbReference>
<dbReference type="GO" id="GO:0005829">
    <property type="term" value="C:cytosol"/>
    <property type="evidence" value="ECO:0007669"/>
    <property type="project" value="TreeGrafter"/>
</dbReference>
<dbReference type="PANTHER" id="PTHR45527:SF1">
    <property type="entry name" value="FATTY ACID SYNTHASE"/>
    <property type="match status" value="1"/>
</dbReference>
<dbReference type="InterPro" id="IPR023213">
    <property type="entry name" value="CAT-like_dom_sf"/>
</dbReference>
<accession>A0A3M0MAM6</accession>
<dbReference type="OrthoDB" id="9803968at2"/>
<dbReference type="PROSITE" id="PS00455">
    <property type="entry name" value="AMP_BINDING"/>
    <property type="match status" value="1"/>
</dbReference>
<dbReference type="Gene3D" id="3.30.300.30">
    <property type="match status" value="1"/>
</dbReference>
<dbReference type="Pfam" id="PF00668">
    <property type="entry name" value="Condensation"/>
    <property type="match status" value="1"/>
</dbReference>
<dbReference type="GO" id="GO:0043041">
    <property type="term" value="P:amino acid activation for nonribosomal peptide biosynthetic process"/>
    <property type="evidence" value="ECO:0007669"/>
    <property type="project" value="TreeGrafter"/>
</dbReference>
<dbReference type="Gene3D" id="3.40.50.1820">
    <property type="entry name" value="alpha/beta hydrolase"/>
    <property type="match status" value="1"/>
</dbReference>
<evidence type="ECO:0000313" key="3">
    <source>
        <dbReference type="Proteomes" id="UP000273516"/>
    </source>
</evidence>
<dbReference type="InterPro" id="IPR036736">
    <property type="entry name" value="ACP-like_sf"/>
</dbReference>
<dbReference type="InterPro" id="IPR009081">
    <property type="entry name" value="PP-bd_ACP"/>
</dbReference>
<dbReference type="GO" id="GO:0031177">
    <property type="term" value="F:phosphopantetheine binding"/>
    <property type="evidence" value="ECO:0007669"/>
    <property type="project" value="TreeGrafter"/>
</dbReference>
<comment type="caution">
    <text evidence="2">The sequence shown here is derived from an EMBL/GenBank/DDBJ whole genome shotgun (WGS) entry which is preliminary data.</text>
</comment>
<dbReference type="PANTHER" id="PTHR45527">
    <property type="entry name" value="NONRIBOSOMAL PEPTIDE SYNTHETASE"/>
    <property type="match status" value="1"/>
</dbReference>
<dbReference type="Gene3D" id="3.40.50.12780">
    <property type="entry name" value="N-terminal domain of ligase-like"/>
    <property type="match status" value="1"/>
</dbReference>
<name>A0A3M0MAM6_9RHOB</name>
<dbReference type="PROSITE" id="PS50075">
    <property type="entry name" value="CARRIER"/>
    <property type="match status" value="1"/>
</dbReference>
<dbReference type="GO" id="GO:0047527">
    <property type="term" value="F:2,3-dihydroxybenzoate-serine ligase activity"/>
    <property type="evidence" value="ECO:0007669"/>
    <property type="project" value="TreeGrafter"/>
</dbReference>
<dbReference type="GO" id="GO:0009366">
    <property type="term" value="C:enterobactin synthetase complex"/>
    <property type="evidence" value="ECO:0007669"/>
    <property type="project" value="TreeGrafter"/>
</dbReference>
<dbReference type="EMBL" id="QOKZ01000005">
    <property type="protein sequence ID" value="RMC34355.1"/>
    <property type="molecule type" value="Genomic_DNA"/>
</dbReference>
<protein>
    <submittedName>
        <fullName evidence="2">Amino acid adenylation domain-containing protein</fullName>
    </submittedName>
</protein>
<dbReference type="InterPro" id="IPR001031">
    <property type="entry name" value="Thioesterase"/>
</dbReference>
<dbReference type="SUPFAM" id="SSF52777">
    <property type="entry name" value="CoA-dependent acyltransferases"/>
    <property type="match status" value="2"/>
</dbReference>
<dbReference type="InterPro" id="IPR001242">
    <property type="entry name" value="Condensation_dom"/>
</dbReference>
<dbReference type="Pfam" id="PF00975">
    <property type="entry name" value="Thioesterase"/>
    <property type="match status" value="1"/>
</dbReference>
<sequence>MVASRISSYPHIGGIRIFTPDLAVSADPPLPPTNGSIMPFETATIFPDSNLVPASPAQNGIWLAQQLSPDGYLFNLAEYLSLKGKLDAPVFLRSLHYLTEEAEAPRARLLDHEDGLMLEISHTYDEKIPLIDLSEEADPHEAALRWMQADLKDQDGELWRAALIRLHEDHHLWYHCAHHVLLDGFSGGLLARRCADIYTALEQGNTPPPSPFSPATTLLEADLAYRQGKRIERDRAYWIEKLSVPPEPVTLSTGGTRSGGVLRATRQLDIGESDRLRAFATTSSASLPQVMVSAFAAYVHRMTGAEDFVLAMPVMGRMSNHERAVPMMAANAVALRFSIPANGSFSDLICQCGQVMMGAMRRQKYRFEHVRRDLGMSGPVQQIASMAVNFEPFDYDLRFGDIKAEVTNLSNGSVDDLTAFIFDRGNGHGLTIVLDANPGLYTAADVERHVQRLHILLGEMVSTPESPIGETRIYLPGEAEAIARWSENGPIPTGESWLDAFEHQLLHNPGHCAVSDGRNKLSYAELDQTASRIARVLRQSNVVEGDIVALYLDRDVLLPAAILALHKMGAVYLPLDPDAPRKRNDLILGTARPKALLVSAEMPPESIHEGCEPIVLGTSLLSGEPAGWDGFQGRVTGDHLAYVIFTSGSTGTPKGVEIRHGALAALLASMRDAIGASAKIRMLAVTTIAFDIATLELLLPLTVGGIVEIASRQDTLDPDRLTARIEQAQVTHLQATPALWRIALEGDSRSIFDLTKIVGGESLPRDLAIALAAGGPLYNVYGPTETTIWSTIARIHPGFNGNPPIGRPLAGETIHILDPFGHPSPVGVTGEIWIGGVGLANGYHLRPDLTEERFRESLFGRLYRTGDFGRWSEDGQIEHLGRIDFQIKLRGYRIEAGEIEEIMRTFPGVRYAVATQSAATGALLGYFCASTDVSSTLLENHIREHLPAYMVPQRFVQLPSLPLNANGKVDIRALQSFETRACYSDRHEVAPGRAPTSTEMRVLAIAREALGRADLELEDNFFKAGGTSLSAARLVAALRREYSTNIALASIFAAQDLRAFAREIEEIPFQDPLSAVLHLRQSTGYAPTLFCIHPVLGIGWGYAALLQALPEEVGLCVLQSPGLTEPAVWPDLRTMAQEYLETILNEQPDGPYHLVGWSFGGLTAQEIAAQLEARQKRVATLCLLDAYPFHPGSWSIHEHDRIQQTLIFMGEHPDPNIRTIEELVARIATRPEIEALRVNQGSNRFEQLRARIQEVAETNLELAQRHIPKRITAPILDFCATEGKTEMLSELLDWQDGVWEAHSRSGATRIAVACSHNDMLGPASIATILPYLIGKSSP</sequence>
<dbReference type="SUPFAM" id="SSF56801">
    <property type="entry name" value="Acetyl-CoA synthetase-like"/>
    <property type="match status" value="1"/>
</dbReference>
<reference evidence="2 3" key="1">
    <citation type="submission" date="2018-07" db="EMBL/GenBank/DDBJ databases">
        <authorList>
            <person name="Zhang Y."/>
            <person name="Wang L."/>
            <person name="Ma S."/>
        </authorList>
    </citation>
    <scope>NUCLEOTIDE SEQUENCE [LARGE SCALE GENOMIC DNA]</scope>
    <source>
        <strain evidence="2 3">4-2</strain>
    </source>
</reference>
<keyword evidence="3" id="KW-1185">Reference proteome</keyword>
<evidence type="ECO:0000313" key="2">
    <source>
        <dbReference type="EMBL" id="RMC34355.1"/>
    </source>
</evidence>
<dbReference type="InterPro" id="IPR020802">
    <property type="entry name" value="TesA-like"/>
</dbReference>
<dbReference type="SMART" id="SM00824">
    <property type="entry name" value="PKS_TE"/>
    <property type="match status" value="1"/>
</dbReference>
<dbReference type="Pfam" id="PF00501">
    <property type="entry name" value="AMP-binding"/>
    <property type="match status" value="1"/>
</dbReference>
<dbReference type="NCBIfam" id="TIGR01733">
    <property type="entry name" value="AA-adenyl-dom"/>
    <property type="match status" value="1"/>
</dbReference>
<dbReference type="Pfam" id="PF00550">
    <property type="entry name" value="PP-binding"/>
    <property type="match status" value="1"/>
</dbReference>
<gene>
    <name evidence="2" type="ORF">C9E81_14490</name>
</gene>
<dbReference type="InterPro" id="IPR029058">
    <property type="entry name" value="AB_hydrolase_fold"/>
</dbReference>